<keyword evidence="3" id="KW-0547">Nucleotide-binding</keyword>
<evidence type="ECO:0000256" key="3">
    <source>
        <dbReference type="ARBA" id="ARBA00022741"/>
    </source>
</evidence>
<dbReference type="PROSITE" id="PS00211">
    <property type="entry name" value="ABC_TRANSPORTER_1"/>
    <property type="match status" value="1"/>
</dbReference>
<dbReference type="RefSeq" id="WP_055161887.1">
    <property type="nucleotide sequence ID" value="NZ_CABIWZ010000009.1"/>
</dbReference>
<evidence type="ECO:0000259" key="6">
    <source>
        <dbReference type="PROSITE" id="PS50893"/>
    </source>
</evidence>
<keyword evidence="4" id="KW-0067">ATP-binding</keyword>
<dbReference type="AlphaFoldDB" id="A0A174A3S6"/>
<dbReference type="GO" id="GO:0016887">
    <property type="term" value="F:ATP hydrolysis activity"/>
    <property type="evidence" value="ECO:0007669"/>
    <property type="project" value="InterPro"/>
</dbReference>
<keyword evidence="2" id="KW-0813">Transport</keyword>
<dbReference type="Pfam" id="PF00005">
    <property type="entry name" value="ABC_tran"/>
    <property type="match status" value="1"/>
</dbReference>
<evidence type="ECO:0000313" key="8">
    <source>
        <dbReference type="Proteomes" id="UP000095546"/>
    </source>
</evidence>
<dbReference type="GO" id="GO:0005524">
    <property type="term" value="F:ATP binding"/>
    <property type="evidence" value="ECO:0007669"/>
    <property type="project" value="UniProtKB-KW"/>
</dbReference>
<accession>A0A174A3S6</accession>
<evidence type="ECO:0000256" key="4">
    <source>
        <dbReference type="ARBA" id="ARBA00022840"/>
    </source>
</evidence>
<proteinExistence type="inferred from homology"/>
<dbReference type="GO" id="GO:0015658">
    <property type="term" value="F:branched-chain amino acid transmembrane transporter activity"/>
    <property type="evidence" value="ECO:0007669"/>
    <property type="project" value="InterPro"/>
</dbReference>
<dbReference type="GO" id="GO:0015807">
    <property type="term" value="P:L-amino acid transport"/>
    <property type="evidence" value="ECO:0007669"/>
    <property type="project" value="TreeGrafter"/>
</dbReference>
<dbReference type="CDD" id="cd03224">
    <property type="entry name" value="ABC_TM1139_LivF_branched"/>
    <property type="match status" value="1"/>
</dbReference>
<reference evidence="7 8" key="1">
    <citation type="submission" date="2015-09" db="EMBL/GenBank/DDBJ databases">
        <authorList>
            <consortium name="Pathogen Informatics"/>
        </authorList>
    </citation>
    <scope>NUCLEOTIDE SEQUENCE [LARGE SCALE GENOMIC DNA]</scope>
    <source>
        <strain evidence="7 8">2789STDY5608828</strain>
    </source>
</reference>
<dbReference type="InterPro" id="IPR003439">
    <property type="entry name" value="ABC_transporter-like_ATP-bd"/>
</dbReference>
<dbReference type="Proteomes" id="UP000095546">
    <property type="component" value="Unassembled WGS sequence"/>
</dbReference>
<dbReference type="PROSITE" id="PS50893">
    <property type="entry name" value="ABC_TRANSPORTER_2"/>
    <property type="match status" value="1"/>
</dbReference>
<dbReference type="InterPro" id="IPR017871">
    <property type="entry name" value="ABC_transporter-like_CS"/>
</dbReference>
<keyword evidence="5" id="KW-0029">Amino-acid transport</keyword>
<evidence type="ECO:0000256" key="5">
    <source>
        <dbReference type="ARBA" id="ARBA00022970"/>
    </source>
</evidence>
<dbReference type="InterPro" id="IPR030660">
    <property type="entry name" value="ABC_branched_ATPase_LivF/BraG"/>
</dbReference>
<name>A0A174A3S6_9FIRM</name>
<dbReference type="EMBL" id="CYYU01000009">
    <property type="protein sequence ID" value="CUN83261.1"/>
    <property type="molecule type" value="Genomic_DNA"/>
</dbReference>
<dbReference type="Gene3D" id="3.40.50.300">
    <property type="entry name" value="P-loop containing nucleotide triphosphate hydrolases"/>
    <property type="match status" value="1"/>
</dbReference>
<comment type="similarity">
    <text evidence="1">Belongs to the ABC transporter superfamily.</text>
</comment>
<dbReference type="PANTHER" id="PTHR43820">
    <property type="entry name" value="HIGH-AFFINITY BRANCHED-CHAIN AMINO ACID TRANSPORT ATP-BINDING PROTEIN LIVF"/>
    <property type="match status" value="1"/>
</dbReference>
<dbReference type="InterPro" id="IPR003593">
    <property type="entry name" value="AAA+_ATPase"/>
</dbReference>
<dbReference type="eggNOG" id="COG0410">
    <property type="taxonomic scope" value="Bacteria"/>
</dbReference>
<dbReference type="PIRSF" id="PIRSF039137">
    <property type="entry name" value="ABC_branched_ATPase"/>
    <property type="match status" value="1"/>
</dbReference>
<evidence type="ECO:0000256" key="2">
    <source>
        <dbReference type="ARBA" id="ARBA00022448"/>
    </source>
</evidence>
<evidence type="ECO:0000256" key="1">
    <source>
        <dbReference type="ARBA" id="ARBA00005417"/>
    </source>
</evidence>
<gene>
    <name evidence="7" type="primary">livF_2</name>
    <name evidence="7" type="ORF">ERS852385_01473</name>
</gene>
<dbReference type="STRING" id="187979.ERS852385_01473"/>
<organism evidence="7 8">
    <name type="scientific">Mitsuokella jalaludinii</name>
    <dbReference type="NCBI Taxonomy" id="187979"/>
    <lineage>
        <taxon>Bacteria</taxon>
        <taxon>Bacillati</taxon>
        <taxon>Bacillota</taxon>
        <taxon>Negativicutes</taxon>
        <taxon>Selenomonadales</taxon>
        <taxon>Selenomonadaceae</taxon>
        <taxon>Mitsuokella</taxon>
    </lineage>
</organism>
<dbReference type="PANTHER" id="PTHR43820:SF4">
    <property type="entry name" value="HIGH-AFFINITY BRANCHED-CHAIN AMINO ACID TRANSPORT ATP-BINDING PROTEIN LIVF"/>
    <property type="match status" value="1"/>
</dbReference>
<feature type="domain" description="ABC transporter" evidence="6">
    <location>
        <begin position="6"/>
        <end position="238"/>
    </location>
</feature>
<dbReference type="SUPFAM" id="SSF52540">
    <property type="entry name" value="P-loop containing nucleoside triphosphate hydrolases"/>
    <property type="match status" value="1"/>
</dbReference>
<dbReference type="SMART" id="SM00382">
    <property type="entry name" value="AAA"/>
    <property type="match status" value="1"/>
</dbReference>
<evidence type="ECO:0000313" key="7">
    <source>
        <dbReference type="EMBL" id="CUN83261.1"/>
    </source>
</evidence>
<dbReference type="InterPro" id="IPR052156">
    <property type="entry name" value="BCAA_Transport_ATP-bd_LivF"/>
</dbReference>
<protein>
    <submittedName>
        <fullName evidence="7">LIV-I protein F</fullName>
    </submittedName>
</protein>
<dbReference type="InterPro" id="IPR027417">
    <property type="entry name" value="P-loop_NTPase"/>
</dbReference>
<dbReference type="OrthoDB" id="9776369at2"/>
<sequence>MAEPMLKIDNIDVYYGAIHALKGISLEVNEGEIVTLIGANGAGKSTTLRTISGLLKPKTGSITFLGQNIAGVRAHEIVKKGISQVPEGRRVFAEMTVMENLDLGAFVRKDKAGIQQDLKHVFELFPRLEERKNQSAGTLSGGEQQMLAMGRALMSRPKLLLLDEPSMGLAPLLIKEIFNIIVDINKSGTTVLLVEQNANMALSIANRAYVLETGRITLSGKAQDLAASEDVRKAYLGG</sequence>
<keyword evidence="8" id="KW-1185">Reference proteome</keyword>